<feature type="non-terminal residue" evidence="2">
    <location>
        <position position="73"/>
    </location>
</feature>
<feature type="non-terminal residue" evidence="2">
    <location>
        <position position="1"/>
    </location>
</feature>
<evidence type="ECO:0000313" key="2">
    <source>
        <dbReference type="EMBL" id="GFD61663.1"/>
    </source>
</evidence>
<name>A0A699XQR1_TANCI</name>
<dbReference type="EMBL" id="BKCJ011898605">
    <property type="protein sequence ID" value="GFD61663.1"/>
    <property type="molecule type" value="Genomic_DNA"/>
</dbReference>
<protein>
    <submittedName>
        <fullName evidence="2">Uncharacterized protein</fullName>
    </submittedName>
</protein>
<dbReference type="AlphaFoldDB" id="A0A699XQR1"/>
<gene>
    <name evidence="2" type="ORF">Tci_933632</name>
</gene>
<feature type="region of interest" description="Disordered" evidence="1">
    <location>
        <begin position="1"/>
        <end position="29"/>
    </location>
</feature>
<comment type="caution">
    <text evidence="2">The sequence shown here is derived from an EMBL/GenBank/DDBJ whole genome shotgun (WGS) entry which is preliminary data.</text>
</comment>
<sequence>KSTIDKSSRKNNKKNAVKMNTIKKGSELESRAQANMGEVMIDEDAKDAPGTEDNVSSNTKIPIPVHLNHILNP</sequence>
<evidence type="ECO:0000256" key="1">
    <source>
        <dbReference type="SAM" id="MobiDB-lite"/>
    </source>
</evidence>
<accession>A0A699XQR1</accession>
<reference evidence="2" key="1">
    <citation type="journal article" date="2019" name="Sci. Rep.">
        <title>Draft genome of Tanacetum cinerariifolium, the natural source of mosquito coil.</title>
        <authorList>
            <person name="Yamashiro T."/>
            <person name="Shiraishi A."/>
            <person name="Satake H."/>
            <person name="Nakayama K."/>
        </authorList>
    </citation>
    <scope>NUCLEOTIDE SEQUENCE</scope>
</reference>
<organism evidence="2">
    <name type="scientific">Tanacetum cinerariifolium</name>
    <name type="common">Dalmatian daisy</name>
    <name type="synonym">Chrysanthemum cinerariifolium</name>
    <dbReference type="NCBI Taxonomy" id="118510"/>
    <lineage>
        <taxon>Eukaryota</taxon>
        <taxon>Viridiplantae</taxon>
        <taxon>Streptophyta</taxon>
        <taxon>Embryophyta</taxon>
        <taxon>Tracheophyta</taxon>
        <taxon>Spermatophyta</taxon>
        <taxon>Magnoliopsida</taxon>
        <taxon>eudicotyledons</taxon>
        <taxon>Gunneridae</taxon>
        <taxon>Pentapetalae</taxon>
        <taxon>asterids</taxon>
        <taxon>campanulids</taxon>
        <taxon>Asterales</taxon>
        <taxon>Asteraceae</taxon>
        <taxon>Asteroideae</taxon>
        <taxon>Anthemideae</taxon>
        <taxon>Anthemidinae</taxon>
        <taxon>Tanacetum</taxon>
    </lineage>
</organism>
<proteinExistence type="predicted"/>